<keyword evidence="3" id="KW-0150">Chloroplast</keyword>
<comment type="subcellular location">
    <subcellularLocation>
        <location evidence="1">Plastid</location>
        <location evidence="1">Chloroplast</location>
    </subcellularLocation>
</comment>
<feature type="region of interest" description="Disordered" evidence="12">
    <location>
        <begin position="1"/>
        <end position="75"/>
    </location>
</feature>
<comment type="caution">
    <text evidence="15">The sequence shown here is derived from an EMBL/GenBank/DDBJ whole genome shotgun (WGS) entry which is preliminary data.</text>
</comment>
<dbReference type="GeneID" id="19207104"/>
<keyword evidence="7" id="KW-0347">Helicase</keyword>
<evidence type="ECO:0000256" key="12">
    <source>
        <dbReference type="SAM" id="MobiDB-lite"/>
    </source>
</evidence>
<evidence type="ECO:0000256" key="9">
    <source>
        <dbReference type="ARBA" id="ARBA00022884"/>
    </source>
</evidence>
<dbReference type="InterPro" id="IPR001650">
    <property type="entry name" value="Helicase_C-like"/>
</dbReference>
<dbReference type="EC" id="3.6.4.13" evidence="2"/>
<evidence type="ECO:0000256" key="3">
    <source>
        <dbReference type="ARBA" id="ARBA00022528"/>
    </source>
</evidence>
<feature type="domain" description="Helicase C-terminal" evidence="14">
    <location>
        <begin position="924"/>
        <end position="1108"/>
    </location>
</feature>
<dbReference type="InterPro" id="IPR007502">
    <property type="entry name" value="Helicase-assoc_dom"/>
</dbReference>
<evidence type="ECO:0000256" key="1">
    <source>
        <dbReference type="ARBA" id="ARBA00004229"/>
    </source>
</evidence>
<evidence type="ECO:0000313" key="16">
    <source>
        <dbReference type="Proteomes" id="UP000053558"/>
    </source>
</evidence>
<sequence length="1462" mass="163443">MAKKKKLQLKPVARTFATTSMPKKVEAAEDEATGTAEESTTTATSDTKDVSQGPQEEGTTRATLGASSGTGVEEPDELQAIVDKHQDKTQREVMRTIKAIEYDKRFAKTLPSLELDTDLIDEIFVLYEKHGKCFNKTVEGSSEKALTRLGVTFGVLRRLGFSEEVVDQCLRQIAGVELEEAYEWVSKRYTGSLLYSMTDHVKLAMNVPEEDFLAAGTQFSCPIRSMLRCHCFVAPDADTNLSRSNHQSADFESSTGYSTPAREVDTAAKPSAATRASDRTALSAPTKTNAEKGRATLDYSSIDLDDPTAEYVRTKILLTKRDRKLASRDCTDSLSDEELHKRLGACQTHYFFRAKDAETQYRQELKQLNSLKLQAKLHGQTALHSEITHSSSTPALETQAVNIVASPAEDILEAGDDDDGAGFFQILDDLPSQETGPGGTVVTLKNMTVPKHWSGRLPKVFLAEAAAKLDKYAVVTYRIISGASRAKRASVHVLWEGKRQEEWFMEDAACPDDNQAEQYIALAALHSLTFPPSNGFAGGTQTTVHSPTFFRLLPPAYRDLWDELEAKRKVHEDDVNKSAWAKVKDIAEAKWDLAQQNKTKGSESERQNQGSNIKKSRPAKEMHSEDLVQELRVRQESQAYQEMLRYRNGLPIAKYRQEIINTLEQSQILVLSGETGCGKSTQVPSFIMEDQLSRGQPCRIYCTEPRRISAISLAQRVSAELGEAPGSVGTLNSLVGYSIRLESNTTKNTRLAYVTNGIALRMLESGSGSSGQGSAFDEITHIIIDEVHERSIESDFLLIVLKSLISQRPDLRHVIILMSATVDAEKISSFFGGCPTLHVPGRTFPVDVRFLEDSIELTKWSLTEDSAYARRLNDKFYRSKDRAEWSEDVIQREDDDDAQATVKLEKRYSPETTKAINLLDERALPYDLIVRLLERLCFEDPAYRSFSPATLIFMPGLGEIRKMNDILQEHPHFGNESSFRIYPLHSALSTENQTSVFDIPPPGVRKIVIATNIAETGITIPDITCVIDSGKQREMRFDEKRQISRLIETFVAKSNAAQRRGRAGRVQNGLCFHLFTRIRHDTMLADHPLPEMMRLSLSDLALRIKIMKVKIGTSIEDVLSRAMDPPSSINIQRAVSALVEVRALTLSEEITPLGRLLSKLPTDVHLGKFLLTSVVLRCLDPALTIAAALSSKSPFVTPFGLEQEADRAKMTFRVGDSDFLTIHNAFASWRRATGNHGYARTFCRKHYLSQQNLQQIEELRQQFLGYLIDSSFLQVDKAFVKELTRARSTRCLVTIPPVLDENSLDPAFVHAALTAGLYPKLLALDPTNQQMRTISNNQMVSAHPSSINFGRKAIDFGVNHLTYFTLMHSRKLYAWETAPVDDLAILLFCGDCDFKLIANSAFVDRKIRFQLTPRANVALKILRTHLADVLSQQFRCRPLTESQTVWQCVAMKALAKMKEDIP</sequence>
<dbReference type="EMBL" id="JH711573">
    <property type="protein sequence ID" value="EIW86594.1"/>
    <property type="molecule type" value="Genomic_DNA"/>
</dbReference>
<protein>
    <recommendedName>
        <fullName evidence="2">RNA helicase</fullName>
        <ecNumber evidence="2">3.6.4.13</ecNumber>
    </recommendedName>
</protein>
<dbReference type="PROSITE" id="PS51192">
    <property type="entry name" value="HELICASE_ATP_BIND_1"/>
    <property type="match status" value="1"/>
</dbReference>
<dbReference type="OMA" id="LYVWESG"/>
<dbReference type="Proteomes" id="UP000053558">
    <property type="component" value="Unassembled WGS sequence"/>
</dbReference>
<dbReference type="SMART" id="SM00847">
    <property type="entry name" value="HA2"/>
    <property type="match status" value="1"/>
</dbReference>
<reference evidence="16" key="1">
    <citation type="journal article" date="2012" name="Science">
        <title>The Paleozoic origin of enzymatic lignin decomposition reconstructed from 31 fungal genomes.</title>
        <authorList>
            <person name="Floudas D."/>
            <person name="Binder M."/>
            <person name="Riley R."/>
            <person name="Barry K."/>
            <person name="Blanchette R.A."/>
            <person name="Henrissat B."/>
            <person name="Martinez A.T."/>
            <person name="Otillar R."/>
            <person name="Spatafora J.W."/>
            <person name="Yadav J.S."/>
            <person name="Aerts A."/>
            <person name="Benoit I."/>
            <person name="Boyd A."/>
            <person name="Carlson A."/>
            <person name="Copeland A."/>
            <person name="Coutinho P.M."/>
            <person name="de Vries R.P."/>
            <person name="Ferreira P."/>
            <person name="Findley K."/>
            <person name="Foster B."/>
            <person name="Gaskell J."/>
            <person name="Glotzer D."/>
            <person name="Gorecki P."/>
            <person name="Heitman J."/>
            <person name="Hesse C."/>
            <person name="Hori C."/>
            <person name="Igarashi K."/>
            <person name="Jurgens J.A."/>
            <person name="Kallen N."/>
            <person name="Kersten P."/>
            <person name="Kohler A."/>
            <person name="Kuees U."/>
            <person name="Kumar T.K.A."/>
            <person name="Kuo A."/>
            <person name="LaButti K."/>
            <person name="Larrondo L.F."/>
            <person name="Lindquist E."/>
            <person name="Ling A."/>
            <person name="Lombard V."/>
            <person name="Lucas S."/>
            <person name="Lundell T."/>
            <person name="Martin R."/>
            <person name="McLaughlin D.J."/>
            <person name="Morgenstern I."/>
            <person name="Morin E."/>
            <person name="Murat C."/>
            <person name="Nagy L.G."/>
            <person name="Nolan M."/>
            <person name="Ohm R.A."/>
            <person name="Patyshakuliyeva A."/>
            <person name="Rokas A."/>
            <person name="Ruiz-Duenas F.J."/>
            <person name="Sabat G."/>
            <person name="Salamov A."/>
            <person name="Samejima M."/>
            <person name="Schmutz J."/>
            <person name="Slot J.C."/>
            <person name="St John F."/>
            <person name="Stenlid J."/>
            <person name="Sun H."/>
            <person name="Sun S."/>
            <person name="Syed K."/>
            <person name="Tsang A."/>
            <person name="Wiebenga A."/>
            <person name="Young D."/>
            <person name="Pisabarro A."/>
            <person name="Eastwood D.C."/>
            <person name="Martin F."/>
            <person name="Cullen D."/>
            <person name="Grigoriev I.V."/>
            <person name="Hibbett D.S."/>
        </authorList>
    </citation>
    <scope>NUCLEOTIDE SEQUENCE [LARGE SCALE GENOMIC DNA]</scope>
    <source>
        <strain evidence="16">RWD-64-598 SS2</strain>
    </source>
</reference>
<dbReference type="InterPro" id="IPR014001">
    <property type="entry name" value="Helicase_ATP-bd"/>
</dbReference>
<dbReference type="PANTHER" id="PTHR18934:SF145">
    <property type="entry name" value="ATP-DEPENDENT RNA HELICASE DHX57-RELATED"/>
    <property type="match status" value="1"/>
</dbReference>
<evidence type="ECO:0000256" key="6">
    <source>
        <dbReference type="ARBA" id="ARBA00022801"/>
    </source>
</evidence>
<dbReference type="FunFam" id="3.40.50.300:FF:000819">
    <property type="entry name" value="ATP dependent RNA helicase, putative"/>
    <property type="match status" value="1"/>
</dbReference>
<dbReference type="InterPro" id="IPR011545">
    <property type="entry name" value="DEAD/DEAH_box_helicase_dom"/>
</dbReference>
<evidence type="ECO:0000313" key="15">
    <source>
        <dbReference type="EMBL" id="EIW86594.1"/>
    </source>
</evidence>
<feature type="compositionally biased region" description="Polar residues" evidence="12">
    <location>
        <begin position="60"/>
        <end position="70"/>
    </location>
</feature>
<evidence type="ECO:0000256" key="8">
    <source>
        <dbReference type="ARBA" id="ARBA00022840"/>
    </source>
</evidence>
<dbReference type="OrthoDB" id="5600252at2759"/>
<evidence type="ECO:0000256" key="10">
    <source>
        <dbReference type="ARBA" id="ARBA00022946"/>
    </source>
</evidence>
<dbReference type="GO" id="GO:0003724">
    <property type="term" value="F:RNA helicase activity"/>
    <property type="evidence" value="ECO:0007669"/>
    <property type="project" value="UniProtKB-EC"/>
</dbReference>
<evidence type="ECO:0000256" key="11">
    <source>
        <dbReference type="ARBA" id="ARBA00047984"/>
    </source>
</evidence>
<dbReference type="Pfam" id="PF00270">
    <property type="entry name" value="DEAD"/>
    <property type="match status" value="1"/>
</dbReference>
<dbReference type="PROSITE" id="PS51194">
    <property type="entry name" value="HELICASE_CTER"/>
    <property type="match status" value="1"/>
</dbReference>
<evidence type="ECO:0000256" key="4">
    <source>
        <dbReference type="ARBA" id="ARBA00022640"/>
    </source>
</evidence>
<feature type="compositionally biased region" description="Low complexity" evidence="12">
    <location>
        <begin position="33"/>
        <end position="45"/>
    </location>
</feature>
<dbReference type="KEGG" id="cput:CONPUDRAFT_45893"/>
<dbReference type="GO" id="GO:0005524">
    <property type="term" value="F:ATP binding"/>
    <property type="evidence" value="ECO:0007669"/>
    <property type="project" value="UniProtKB-KW"/>
</dbReference>
<dbReference type="Pfam" id="PF21010">
    <property type="entry name" value="HA2_C"/>
    <property type="match status" value="1"/>
</dbReference>
<keyword evidence="6 15" id="KW-0378">Hydrolase</keyword>
<keyword evidence="5" id="KW-0547">Nucleotide-binding</keyword>
<dbReference type="CDD" id="cd17917">
    <property type="entry name" value="DEXHc_RHA-like"/>
    <property type="match status" value="1"/>
</dbReference>
<feature type="region of interest" description="Disordered" evidence="12">
    <location>
        <begin position="242"/>
        <end position="289"/>
    </location>
</feature>
<dbReference type="SMART" id="SM00487">
    <property type="entry name" value="DEXDc"/>
    <property type="match status" value="1"/>
</dbReference>
<keyword evidence="4" id="KW-0934">Plastid</keyword>
<dbReference type="PANTHER" id="PTHR18934">
    <property type="entry name" value="ATP-DEPENDENT RNA HELICASE"/>
    <property type="match status" value="1"/>
</dbReference>
<dbReference type="InterPro" id="IPR027417">
    <property type="entry name" value="P-loop_NTPase"/>
</dbReference>
<gene>
    <name evidence="15" type="ORF">CONPUDRAFT_45893</name>
</gene>
<dbReference type="CDD" id="cd18791">
    <property type="entry name" value="SF2_C_RHA"/>
    <property type="match status" value="1"/>
</dbReference>
<dbReference type="GO" id="GO:0003723">
    <property type="term" value="F:RNA binding"/>
    <property type="evidence" value="ECO:0007669"/>
    <property type="project" value="UniProtKB-KW"/>
</dbReference>
<proteinExistence type="predicted"/>
<dbReference type="RefSeq" id="XP_007762553.1">
    <property type="nucleotide sequence ID" value="XM_007764363.1"/>
</dbReference>
<feature type="domain" description="Helicase ATP-binding" evidence="13">
    <location>
        <begin position="660"/>
        <end position="840"/>
    </location>
</feature>
<keyword evidence="8" id="KW-0067">ATP-binding</keyword>
<evidence type="ECO:0000259" key="14">
    <source>
        <dbReference type="PROSITE" id="PS51194"/>
    </source>
</evidence>
<dbReference type="SUPFAM" id="SSF52540">
    <property type="entry name" value="P-loop containing nucleoside triphosphate hydrolases"/>
    <property type="match status" value="1"/>
</dbReference>
<dbReference type="InterPro" id="IPR011709">
    <property type="entry name" value="DEAD-box_helicase_OB_fold"/>
</dbReference>
<keyword evidence="10" id="KW-0809">Transit peptide</keyword>
<evidence type="ECO:0000259" key="13">
    <source>
        <dbReference type="PROSITE" id="PS51192"/>
    </source>
</evidence>
<keyword evidence="9" id="KW-0694">RNA-binding</keyword>
<dbReference type="FunFam" id="3.40.50.300:FF:000500">
    <property type="entry name" value="ATP-dependent RNA helicase DHX29"/>
    <property type="match status" value="1"/>
</dbReference>
<evidence type="ECO:0000256" key="5">
    <source>
        <dbReference type="ARBA" id="ARBA00022741"/>
    </source>
</evidence>
<feature type="region of interest" description="Disordered" evidence="12">
    <location>
        <begin position="595"/>
        <end position="626"/>
    </location>
</feature>
<feature type="compositionally biased region" description="Polar residues" evidence="12">
    <location>
        <begin position="242"/>
        <end position="258"/>
    </location>
</feature>
<organism evidence="15 16">
    <name type="scientific">Coniophora puteana (strain RWD-64-598)</name>
    <name type="common">Brown rot fungus</name>
    <dbReference type="NCBI Taxonomy" id="741705"/>
    <lineage>
        <taxon>Eukaryota</taxon>
        <taxon>Fungi</taxon>
        <taxon>Dikarya</taxon>
        <taxon>Basidiomycota</taxon>
        <taxon>Agaricomycotina</taxon>
        <taxon>Agaricomycetes</taxon>
        <taxon>Agaricomycetidae</taxon>
        <taxon>Boletales</taxon>
        <taxon>Coniophorineae</taxon>
        <taxon>Coniophoraceae</taxon>
        <taxon>Coniophora</taxon>
    </lineage>
</organism>
<evidence type="ECO:0000256" key="7">
    <source>
        <dbReference type="ARBA" id="ARBA00022806"/>
    </source>
</evidence>
<dbReference type="SMART" id="SM00490">
    <property type="entry name" value="HELICc"/>
    <property type="match status" value="1"/>
</dbReference>
<dbReference type="Gene3D" id="3.40.50.300">
    <property type="entry name" value="P-loop containing nucleotide triphosphate hydrolases"/>
    <property type="match status" value="2"/>
</dbReference>
<keyword evidence="16" id="KW-1185">Reference proteome</keyword>
<accession>A0A5M3N696</accession>
<name>A0A5M3N696_CONPW</name>
<dbReference type="Pfam" id="PF00271">
    <property type="entry name" value="Helicase_C"/>
    <property type="match status" value="1"/>
</dbReference>
<evidence type="ECO:0000256" key="2">
    <source>
        <dbReference type="ARBA" id="ARBA00012552"/>
    </source>
</evidence>
<dbReference type="GO" id="GO:0016787">
    <property type="term" value="F:hydrolase activity"/>
    <property type="evidence" value="ECO:0007669"/>
    <property type="project" value="UniProtKB-KW"/>
</dbReference>
<dbReference type="FunFam" id="1.20.120.1080:FF:000002">
    <property type="entry name" value="Putative ATP-dependent RNA helicase DHX36"/>
    <property type="match status" value="1"/>
</dbReference>
<comment type="catalytic activity">
    <reaction evidence="11">
        <text>ATP + H2O = ADP + phosphate + H(+)</text>
        <dbReference type="Rhea" id="RHEA:13065"/>
        <dbReference type="ChEBI" id="CHEBI:15377"/>
        <dbReference type="ChEBI" id="CHEBI:15378"/>
        <dbReference type="ChEBI" id="CHEBI:30616"/>
        <dbReference type="ChEBI" id="CHEBI:43474"/>
        <dbReference type="ChEBI" id="CHEBI:456216"/>
        <dbReference type="EC" id="3.6.4.13"/>
    </reaction>
</comment>
<dbReference type="Gene3D" id="1.20.120.1080">
    <property type="match status" value="1"/>
</dbReference>
<dbReference type="Pfam" id="PF07717">
    <property type="entry name" value="OB_NTP_bind"/>
    <property type="match status" value="1"/>
</dbReference>